<dbReference type="PANTHER" id="PTHR47529">
    <property type="entry name" value="PEPTIDYL-PROLYL CIS-TRANS ISOMERASE D"/>
    <property type="match status" value="1"/>
</dbReference>
<keyword evidence="6" id="KW-0143">Chaperone</keyword>
<feature type="domain" description="PpiC" evidence="10">
    <location>
        <begin position="248"/>
        <end position="365"/>
    </location>
</feature>
<protein>
    <submittedName>
        <fullName evidence="11">Rotamase</fullName>
    </submittedName>
</protein>
<sequence length="647" mass="70112">MLNAFRKFARSWVSAVLIGLLVISFGIWGMNDIFKSGPTDGVAKVAGETISQADYRAEFDRLLKQAKAESKRDITLEDARKEGLDKAVLERMVDERAFAAWTKNLGLMPATSVIQKEISRIPAFQNPITRRFSPESYQTTLSEIGFTAIEFEQKARTDLARQSLFLAASSALKAPRVFASQTLAFGTERRLVTLVPMPASLVGEPHHPTDAQLTSLYNEMRPQLTRPEMRSVTLALASLGDFEAKAKVDEAEVLAQFNRTKDRLSTPAKRTIVQLVAPDRGKADQAAARLRTGEDPAIIAKSLALPAPINMVKVSQTGVTDVNVGQAAFAMSSGEVQVIQAKLQPFAAVKVTEIIPGKEVSFAEAAVEIRAKLRRAAAGELMTDATEAFDKVLSQGGNLEAAAAKSGFKIVKIKDFVADGRSILTGQPVPEFVEAPSLLRDSFSGAQGDTTDLVSIPGEKYAALRIDTITPAAPPPFEAIRVGLVSEWMRRDMRQRAQIKADELLNEAKKTSLESVAAKFKLPLARQNEPLLRGQGGASLSQAVFSAKKGDIIIAPAGNNVEFVLVRIDEILRDEDATVPGRMREAETAVQASIQRDVIASLERVARERAKAELYPKMVGRALGESADATPTSEKTKPPAPVSNKTP</sequence>
<evidence type="ECO:0000256" key="7">
    <source>
        <dbReference type="ARBA" id="ARBA00038408"/>
    </source>
</evidence>
<evidence type="ECO:0000256" key="2">
    <source>
        <dbReference type="ARBA" id="ARBA00022475"/>
    </source>
</evidence>
<evidence type="ECO:0000259" key="10">
    <source>
        <dbReference type="Pfam" id="PF13145"/>
    </source>
</evidence>
<dbReference type="SUPFAM" id="SSF109998">
    <property type="entry name" value="Triger factor/SurA peptide-binding domain-like"/>
    <property type="match status" value="1"/>
</dbReference>
<dbReference type="EMBL" id="BPFZ01000001">
    <property type="protein sequence ID" value="GIU66159.1"/>
    <property type="molecule type" value="Genomic_DNA"/>
</dbReference>
<dbReference type="Gene3D" id="1.10.4030.10">
    <property type="entry name" value="Porin chaperone SurA, peptide-binding domain"/>
    <property type="match status" value="1"/>
</dbReference>
<evidence type="ECO:0000256" key="5">
    <source>
        <dbReference type="ARBA" id="ARBA00023136"/>
    </source>
</evidence>
<keyword evidence="3 9" id="KW-0812">Transmembrane</keyword>
<evidence type="ECO:0000256" key="9">
    <source>
        <dbReference type="SAM" id="Phobius"/>
    </source>
</evidence>
<proteinExistence type="inferred from homology"/>
<comment type="similarity">
    <text evidence="7">Belongs to the PpiD chaperone family.</text>
</comment>
<comment type="caution">
    <text evidence="11">The sequence shown here is derived from an EMBL/GenBank/DDBJ whole genome shotgun (WGS) entry which is preliminary data.</text>
</comment>
<evidence type="ECO:0000256" key="1">
    <source>
        <dbReference type="ARBA" id="ARBA00004401"/>
    </source>
</evidence>
<dbReference type="PANTHER" id="PTHR47529:SF1">
    <property type="entry name" value="PERIPLASMIC CHAPERONE PPID"/>
    <property type="match status" value="1"/>
</dbReference>
<comment type="subcellular location">
    <subcellularLocation>
        <location evidence="1">Cell membrane</location>
        <topology evidence="1">Single-pass type II membrane protein</topology>
    </subcellularLocation>
</comment>
<keyword evidence="4 9" id="KW-1133">Transmembrane helix</keyword>
<dbReference type="InterPro" id="IPR027304">
    <property type="entry name" value="Trigger_fact/SurA_dom_sf"/>
</dbReference>
<evidence type="ECO:0000313" key="12">
    <source>
        <dbReference type="Proteomes" id="UP001161064"/>
    </source>
</evidence>
<evidence type="ECO:0000256" key="6">
    <source>
        <dbReference type="ARBA" id="ARBA00023186"/>
    </source>
</evidence>
<dbReference type="Pfam" id="PF13624">
    <property type="entry name" value="SurA_N_3"/>
    <property type="match status" value="1"/>
</dbReference>
<dbReference type="Proteomes" id="UP001161064">
    <property type="component" value="Unassembled WGS sequence"/>
</dbReference>
<evidence type="ECO:0000256" key="8">
    <source>
        <dbReference type="SAM" id="MobiDB-lite"/>
    </source>
</evidence>
<dbReference type="InterPro" id="IPR000297">
    <property type="entry name" value="PPIase_PpiC"/>
</dbReference>
<keyword evidence="2" id="KW-1003">Cell membrane</keyword>
<keyword evidence="12" id="KW-1185">Reference proteome</keyword>
<feature type="transmembrane region" description="Helical" evidence="9">
    <location>
        <begin position="12"/>
        <end position="30"/>
    </location>
</feature>
<evidence type="ECO:0000313" key="11">
    <source>
        <dbReference type="EMBL" id="GIU66159.1"/>
    </source>
</evidence>
<evidence type="ECO:0000256" key="3">
    <source>
        <dbReference type="ARBA" id="ARBA00022692"/>
    </source>
</evidence>
<dbReference type="Pfam" id="PF13145">
    <property type="entry name" value="Rotamase_2"/>
    <property type="match status" value="1"/>
</dbReference>
<organism evidence="11 12">
    <name type="scientific">Candidatus Phycosocius spiralis</name>
    <dbReference type="NCBI Taxonomy" id="2815099"/>
    <lineage>
        <taxon>Bacteria</taxon>
        <taxon>Pseudomonadati</taxon>
        <taxon>Pseudomonadota</taxon>
        <taxon>Alphaproteobacteria</taxon>
        <taxon>Caulobacterales</taxon>
        <taxon>Caulobacterales incertae sedis</taxon>
        <taxon>Candidatus Phycosocius</taxon>
    </lineage>
</organism>
<evidence type="ECO:0000256" key="4">
    <source>
        <dbReference type="ARBA" id="ARBA00022989"/>
    </source>
</evidence>
<reference evidence="11" key="2">
    <citation type="journal article" date="2023" name="ISME Commun">
        <title>Characterization of a bloom-associated alphaproteobacterial lineage, 'Candidatus Phycosocius': insights into freshwater algal-bacterial interactions.</title>
        <authorList>
            <person name="Tanabe Y."/>
            <person name="Yamaguchi H."/>
            <person name="Yoshida M."/>
            <person name="Kai A."/>
            <person name="Okazaki Y."/>
        </authorList>
    </citation>
    <scope>NUCLEOTIDE SEQUENCE</scope>
    <source>
        <strain evidence="11">BOTRYCO-1</strain>
    </source>
</reference>
<name>A0ABQ4PTC5_9PROT</name>
<keyword evidence="5 9" id="KW-0472">Membrane</keyword>
<accession>A0ABQ4PTC5</accession>
<gene>
    <name evidence="11" type="ORF">PsB1_0313</name>
</gene>
<dbReference type="InterPro" id="IPR052029">
    <property type="entry name" value="PpiD_chaperone"/>
</dbReference>
<reference evidence="11" key="1">
    <citation type="submission" date="2021-05" db="EMBL/GenBank/DDBJ databases">
        <authorList>
            <person name="Tanabe Y."/>
        </authorList>
    </citation>
    <scope>NUCLEOTIDE SEQUENCE</scope>
    <source>
        <strain evidence="11">BOTRYCO-1</strain>
    </source>
</reference>
<dbReference type="RefSeq" id="WP_284358626.1">
    <property type="nucleotide sequence ID" value="NZ_BPFZ01000001.1"/>
</dbReference>
<feature type="region of interest" description="Disordered" evidence="8">
    <location>
        <begin position="620"/>
        <end position="647"/>
    </location>
</feature>